<feature type="compositionally biased region" description="Low complexity" evidence="1">
    <location>
        <begin position="89"/>
        <end position="100"/>
    </location>
</feature>
<feature type="compositionally biased region" description="Basic and acidic residues" evidence="1">
    <location>
        <begin position="37"/>
        <end position="46"/>
    </location>
</feature>
<keyword evidence="3" id="KW-1185">Reference proteome</keyword>
<dbReference type="Proteomes" id="UP000266841">
    <property type="component" value="Unassembled WGS sequence"/>
</dbReference>
<proteinExistence type="predicted"/>
<reference evidence="2 3" key="1">
    <citation type="journal article" date="2012" name="Genome Biol.">
        <title>Genome and low-iron response of an oceanic diatom adapted to chronic iron limitation.</title>
        <authorList>
            <person name="Lommer M."/>
            <person name="Specht M."/>
            <person name="Roy A.S."/>
            <person name="Kraemer L."/>
            <person name="Andreson R."/>
            <person name="Gutowska M.A."/>
            <person name="Wolf J."/>
            <person name="Bergner S.V."/>
            <person name="Schilhabel M.B."/>
            <person name="Klostermeier U.C."/>
            <person name="Beiko R.G."/>
            <person name="Rosenstiel P."/>
            <person name="Hippler M."/>
            <person name="Laroche J."/>
        </authorList>
    </citation>
    <scope>NUCLEOTIDE SEQUENCE [LARGE SCALE GENOMIC DNA]</scope>
    <source>
        <strain evidence="2 3">CCMP1005</strain>
    </source>
</reference>
<evidence type="ECO:0000313" key="2">
    <source>
        <dbReference type="EMBL" id="EJK55441.1"/>
    </source>
</evidence>
<comment type="caution">
    <text evidence="2">The sequence shown here is derived from an EMBL/GenBank/DDBJ whole genome shotgun (WGS) entry which is preliminary data.</text>
</comment>
<dbReference type="AlphaFoldDB" id="K0S350"/>
<protein>
    <submittedName>
        <fullName evidence="2">Uncharacterized protein</fullName>
    </submittedName>
</protein>
<evidence type="ECO:0000313" key="3">
    <source>
        <dbReference type="Proteomes" id="UP000266841"/>
    </source>
</evidence>
<organism evidence="2 3">
    <name type="scientific">Thalassiosira oceanica</name>
    <name type="common">Marine diatom</name>
    <dbReference type="NCBI Taxonomy" id="159749"/>
    <lineage>
        <taxon>Eukaryota</taxon>
        <taxon>Sar</taxon>
        <taxon>Stramenopiles</taxon>
        <taxon>Ochrophyta</taxon>
        <taxon>Bacillariophyta</taxon>
        <taxon>Coscinodiscophyceae</taxon>
        <taxon>Thalassiosirophycidae</taxon>
        <taxon>Thalassiosirales</taxon>
        <taxon>Thalassiosiraceae</taxon>
        <taxon>Thalassiosira</taxon>
    </lineage>
</organism>
<dbReference type="EMBL" id="AGNL01034015">
    <property type="protein sequence ID" value="EJK55441.1"/>
    <property type="molecule type" value="Genomic_DNA"/>
</dbReference>
<evidence type="ECO:0000256" key="1">
    <source>
        <dbReference type="SAM" id="MobiDB-lite"/>
    </source>
</evidence>
<feature type="compositionally biased region" description="Acidic residues" evidence="1">
    <location>
        <begin position="58"/>
        <end position="70"/>
    </location>
</feature>
<accession>K0S350</accession>
<name>K0S350_THAOC</name>
<gene>
    <name evidence="2" type="ORF">THAOC_24829</name>
</gene>
<sequence length="143" mass="15358">MEDLACLGNLMGDDRSAGSNESENGQEKLYFGPNTDSTHEDGDGYHSDNSGNRPSSDSELEEGDEEDEDDVKDKAGDGRASGDRSKTFSTASPAGGASTPPGTPPADWRRKDADEDDERETAVSAYSTEADGCWLERISLRIF</sequence>
<feature type="region of interest" description="Disordered" evidence="1">
    <location>
        <begin position="1"/>
        <end position="126"/>
    </location>
</feature>
<feature type="compositionally biased region" description="Basic and acidic residues" evidence="1">
    <location>
        <begin position="71"/>
        <end position="86"/>
    </location>
</feature>